<dbReference type="AlphaFoldDB" id="A0A6A5YDS0"/>
<evidence type="ECO:0000313" key="2">
    <source>
        <dbReference type="Proteomes" id="UP000799770"/>
    </source>
</evidence>
<proteinExistence type="predicted"/>
<reference evidence="1" key="1">
    <citation type="journal article" date="2020" name="Stud. Mycol.">
        <title>101 Dothideomycetes genomes: a test case for predicting lifestyles and emergence of pathogens.</title>
        <authorList>
            <person name="Haridas S."/>
            <person name="Albert R."/>
            <person name="Binder M."/>
            <person name="Bloem J."/>
            <person name="Labutti K."/>
            <person name="Salamov A."/>
            <person name="Andreopoulos B."/>
            <person name="Baker S."/>
            <person name="Barry K."/>
            <person name="Bills G."/>
            <person name="Bluhm B."/>
            <person name="Cannon C."/>
            <person name="Castanera R."/>
            <person name="Culley D."/>
            <person name="Daum C."/>
            <person name="Ezra D."/>
            <person name="Gonzalez J."/>
            <person name="Henrissat B."/>
            <person name="Kuo A."/>
            <person name="Liang C."/>
            <person name="Lipzen A."/>
            <person name="Lutzoni F."/>
            <person name="Magnuson J."/>
            <person name="Mondo S."/>
            <person name="Nolan M."/>
            <person name="Ohm R."/>
            <person name="Pangilinan J."/>
            <person name="Park H.-J."/>
            <person name="Ramirez L."/>
            <person name="Alfaro M."/>
            <person name="Sun H."/>
            <person name="Tritt A."/>
            <person name="Yoshinaga Y."/>
            <person name="Zwiers L.-H."/>
            <person name="Turgeon B."/>
            <person name="Goodwin S."/>
            <person name="Spatafora J."/>
            <person name="Crous P."/>
            <person name="Grigoriev I."/>
        </authorList>
    </citation>
    <scope>NUCLEOTIDE SEQUENCE</scope>
    <source>
        <strain evidence="1">CBS 627.86</strain>
    </source>
</reference>
<evidence type="ECO:0000313" key="1">
    <source>
        <dbReference type="EMBL" id="KAF2105195.1"/>
    </source>
</evidence>
<accession>A0A6A5YDS0</accession>
<sequence>MESHDVCFWANTGHIDVELADGTPQSFFIKVESQDVGKAMLSSEFEFTKAKYRLARDDLRCLLSHKQFRRPSLRIASERQVSKWQVGFHITNQTGNLPQYTAWEDSWVTLVARA</sequence>
<dbReference type="Proteomes" id="UP000799770">
    <property type="component" value="Unassembled WGS sequence"/>
</dbReference>
<protein>
    <submittedName>
        <fullName evidence="1">Uncharacterized protein</fullName>
    </submittedName>
</protein>
<dbReference type="OrthoDB" id="5772781at2759"/>
<dbReference type="EMBL" id="ML977401">
    <property type="protein sequence ID" value="KAF2105195.1"/>
    <property type="molecule type" value="Genomic_DNA"/>
</dbReference>
<name>A0A6A5YDS0_9PLEO</name>
<gene>
    <name evidence="1" type="ORF">BDV96DRAFT_608447</name>
</gene>
<keyword evidence="2" id="KW-1185">Reference proteome</keyword>
<organism evidence="1 2">
    <name type="scientific">Lophiotrema nucula</name>
    <dbReference type="NCBI Taxonomy" id="690887"/>
    <lineage>
        <taxon>Eukaryota</taxon>
        <taxon>Fungi</taxon>
        <taxon>Dikarya</taxon>
        <taxon>Ascomycota</taxon>
        <taxon>Pezizomycotina</taxon>
        <taxon>Dothideomycetes</taxon>
        <taxon>Pleosporomycetidae</taxon>
        <taxon>Pleosporales</taxon>
        <taxon>Lophiotremataceae</taxon>
        <taxon>Lophiotrema</taxon>
    </lineage>
</organism>